<keyword evidence="2" id="KW-0805">Transcription regulation</keyword>
<dbReference type="OMA" id="TEAEICY"/>
<feature type="domain" description="Grh/CP2 DB" evidence="7">
    <location>
        <begin position="228"/>
        <end position="483"/>
    </location>
</feature>
<dbReference type="OrthoDB" id="7680836at2759"/>
<dbReference type="GO" id="GO:0000978">
    <property type="term" value="F:RNA polymerase II cis-regulatory region sequence-specific DNA binding"/>
    <property type="evidence" value="ECO:0007669"/>
    <property type="project" value="TreeGrafter"/>
</dbReference>
<dbReference type="STRING" id="554155.C5FQN8"/>
<dbReference type="PROSITE" id="PS51968">
    <property type="entry name" value="GRH_CP2_DB"/>
    <property type="match status" value="1"/>
</dbReference>
<dbReference type="HOGENOM" id="CLU_012196_1_0_1"/>
<dbReference type="InterPro" id="IPR040167">
    <property type="entry name" value="TF_CP2-like"/>
</dbReference>
<keyword evidence="4" id="KW-0804">Transcription</keyword>
<sequence>MLRSRRNSQKPDEALYTNFRQNYPNASANFKNNSSKHFTKLSIPDPFIKQLPFQRPDVSGVYTETSNPQVDQLESTQPIVYPDDLIPFSAFTNISPSCTSCKTPDAVPSDQNHPMDLLTQAVAINSLNSKDAICTSSVHPSVFSKPFGDSITSQQLPISYGIGQPMGATEKQPSDAPEALLQELPSLGPLGHFPNAAYNLQSRYGAPGTTSDYCRGSESPIDDCDFGDNFRFHSILHAATAMVQCPDDIPTTYLNKGQIYTLTITDTGASNFDYYPLKYRTTIRITFEEEKQRLKPASYWKLWQEGRSANGTYQGDSTPLAVEHVDHNQGDEGKPRYRQVQLERNNLDGFSVIWTPRRTSGPLECAIYVRFNFVSTSFSYSKGVKGVPLRLCTKTEAILSPPEIPGTNYSEISYCKVKLFRDHGAERKLSNDLIHVKKLIHDVKEEISETSSGSMNCGKKRRYSSSVLGNGDGHMVKTRKSKGPWSYGQDVSMKGSLEEDLRIELNRLKEMITSRREASVLNLKGDLQDDPDLFPLELDVQQNDDDILGKEPLMENRAVSIKPQKHCFYVQKRQNNKKTTGEYFHAIYIEELTAKAFTDALVKKWKLKSANTIHTLFIRDDGLTIVADDRAVQELPEGKGILFDFLETAEESLGVEMELYPDSVIRN</sequence>
<dbReference type="Pfam" id="PF04516">
    <property type="entry name" value="CP2"/>
    <property type="match status" value="1"/>
</dbReference>
<evidence type="ECO:0000313" key="8">
    <source>
        <dbReference type="EMBL" id="EEQ32191.1"/>
    </source>
</evidence>
<evidence type="ECO:0000256" key="5">
    <source>
        <dbReference type="ARBA" id="ARBA00023242"/>
    </source>
</evidence>
<evidence type="ECO:0000256" key="3">
    <source>
        <dbReference type="ARBA" id="ARBA00023125"/>
    </source>
</evidence>
<reference evidence="9" key="1">
    <citation type="journal article" date="2012" name="MBio">
        <title>Comparative genome analysis of Trichophyton rubrum and related dermatophytes reveals candidate genes involved in infection.</title>
        <authorList>
            <person name="Martinez D.A."/>
            <person name="Oliver B.G."/>
            <person name="Graeser Y."/>
            <person name="Goldberg J.M."/>
            <person name="Li W."/>
            <person name="Martinez-Rossi N.M."/>
            <person name="Monod M."/>
            <person name="Shelest E."/>
            <person name="Barton R.C."/>
            <person name="Birch E."/>
            <person name="Brakhage A.A."/>
            <person name="Chen Z."/>
            <person name="Gurr S.J."/>
            <person name="Heiman D."/>
            <person name="Heitman J."/>
            <person name="Kosti I."/>
            <person name="Rossi A."/>
            <person name="Saif S."/>
            <person name="Samalova M."/>
            <person name="Saunders C.W."/>
            <person name="Shea T."/>
            <person name="Summerbell R.C."/>
            <person name="Xu J."/>
            <person name="Young S."/>
            <person name="Zeng Q."/>
            <person name="Birren B.W."/>
            <person name="Cuomo C.A."/>
            <person name="White T.C."/>
        </authorList>
    </citation>
    <scope>NUCLEOTIDE SEQUENCE [LARGE SCALE GENOMIC DNA]</scope>
    <source>
        <strain evidence="9">ATCC MYA-4605 / CBS 113480</strain>
    </source>
</reference>
<keyword evidence="5" id="KW-0539">Nucleus</keyword>
<protein>
    <recommendedName>
        <fullName evidence="7">Grh/CP2 DB domain-containing protein</fullName>
    </recommendedName>
</protein>
<dbReference type="AlphaFoldDB" id="C5FQN8"/>
<evidence type="ECO:0000256" key="4">
    <source>
        <dbReference type="ARBA" id="ARBA00023163"/>
    </source>
</evidence>
<dbReference type="InterPro" id="IPR057520">
    <property type="entry name" value="GRHL1/CP2_C"/>
</dbReference>
<name>C5FQN8_ARTOC</name>
<evidence type="ECO:0000256" key="6">
    <source>
        <dbReference type="SAM" id="MobiDB-lite"/>
    </source>
</evidence>
<dbReference type="RefSeq" id="XP_002847273.1">
    <property type="nucleotide sequence ID" value="XM_002847227.1"/>
</dbReference>
<proteinExistence type="predicted"/>
<evidence type="ECO:0000256" key="2">
    <source>
        <dbReference type="ARBA" id="ARBA00023015"/>
    </source>
</evidence>
<gene>
    <name evidence="8" type="ORF">MCYG_05010</name>
</gene>
<organism evidence="8 9">
    <name type="scientific">Arthroderma otae (strain ATCC MYA-4605 / CBS 113480)</name>
    <name type="common">Microsporum canis</name>
    <dbReference type="NCBI Taxonomy" id="554155"/>
    <lineage>
        <taxon>Eukaryota</taxon>
        <taxon>Fungi</taxon>
        <taxon>Dikarya</taxon>
        <taxon>Ascomycota</taxon>
        <taxon>Pezizomycotina</taxon>
        <taxon>Eurotiomycetes</taxon>
        <taxon>Eurotiomycetidae</taxon>
        <taxon>Onygenales</taxon>
        <taxon>Arthrodermataceae</taxon>
        <taxon>Microsporum</taxon>
    </lineage>
</organism>
<dbReference type="GO" id="GO:0005634">
    <property type="term" value="C:nucleus"/>
    <property type="evidence" value="ECO:0007669"/>
    <property type="project" value="UniProtKB-SubCell"/>
</dbReference>
<evidence type="ECO:0000259" key="7">
    <source>
        <dbReference type="PROSITE" id="PS51968"/>
    </source>
</evidence>
<evidence type="ECO:0000313" key="9">
    <source>
        <dbReference type="Proteomes" id="UP000002035"/>
    </source>
</evidence>
<accession>C5FQN8</accession>
<dbReference type="EMBL" id="DS995704">
    <property type="protein sequence ID" value="EEQ32191.1"/>
    <property type="molecule type" value="Genomic_DNA"/>
</dbReference>
<keyword evidence="9" id="KW-1185">Reference proteome</keyword>
<dbReference type="InterPro" id="IPR007604">
    <property type="entry name" value="CP2"/>
</dbReference>
<dbReference type="PANTHER" id="PTHR11037:SF20">
    <property type="entry name" value="PROTEIN GRAINYHEAD"/>
    <property type="match status" value="1"/>
</dbReference>
<dbReference type="Pfam" id="PF25416">
    <property type="entry name" value="GRHL1_C"/>
    <property type="match status" value="1"/>
</dbReference>
<dbReference type="eggNOG" id="KOG4091">
    <property type="taxonomic scope" value="Eukaryota"/>
</dbReference>
<keyword evidence="3" id="KW-0238">DNA-binding</keyword>
<dbReference type="Proteomes" id="UP000002035">
    <property type="component" value="Unassembled WGS sequence"/>
</dbReference>
<dbReference type="VEuPathDB" id="FungiDB:MCYG_05010"/>
<evidence type="ECO:0000256" key="1">
    <source>
        <dbReference type="ARBA" id="ARBA00004123"/>
    </source>
</evidence>
<dbReference type="GO" id="GO:0001228">
    <property type="term" value="F:DNA-binding transcription activator activity, RNA polymerase II-specific"/>
    <property type="evidence" value="ECO:0007669"/>
    <property type="project" value="TreeGrafter"/>
</dbReference>
<feature type="region of interest" description="Disordered" evidence="6">
    <location>
        <begin position="468"/>
        <end position="489"/>
    </location>
</feature>
<dbReference type="PANTHER" id="PTHR11037">
    <property type="entry name" value="TRANSCRIPTION FACTOR CP2"/>
    <property type="match status" value="1"/>
</dbReference>
<comment type="subcellular location">
    <subcellularLocation>
        <location evidence="1">Nucleus</location>
    </subcellularLocation>
</comment>
<dbReference type="GeneID" id="9223879"/>